<keyword evidence="6 9" id="KW-0408">Iron</keyword>
<dbReference type="PANTHER" id="PTHR24302">
    <property type="entry name" value="CYTOCHROME P450 FAMILY 3"/>
    <property type="match status" value="1"/>
</dbReference>
<keyword evidence="7 10" id="KW-0503">Monooxygenase</keyword>
<evidence type="ECO:0000256" key="1">
    <source>
        <dbReference type="ARBA" id="ARBA00001971"/>
    </source>
</evidence>
<comment type="cofactor">
    <cofactor evidence="1 9">
        <name>heme</name>
        <dbReference type="ChEBI" id="CHEBI:30413"/>
    </cofactor>
</comment>
<proteinExistence type="inferred from homology"/>
<keyword evidence="12" id="KW-1185">Reference proteome</keyword>
<dbReference type="FunFam" id="1.10.630.10:FF:000182">
    <property type="entry name" value="Cytochrome P450 3A4"/>
    <property type="match status" value="1"/>
</dbReference>
<comment type="function">
    <text evidence="8">Cytochromes P450 are a group of heme-thiolate monooxygenases. They oxidize a variety of structurally unrelated compounds, including steroids, fatty acids, and xenobiotics.</text>
</comment>
<dbReference type="GO" id="GO:0046872">
    <property type="term" value="F:metal ion binding"/>
    <property type="evidence" value="ECO:0007669"/>
    <property type="project" value="UniProtKB-KW"/>
</dbReference>
<organism evidence="11 12">
    <name type="scientific">Gnathostoma spinigerum</name>
    <dbReference type="NCBI Taxonomy" id="75299"/>
    <lineage>
        <taxon>Eukaryota</taxon>
        <taxon>Metazoa</taxon>
        <taxon>Ecdysozoa</taxon>
        <taxon>Nematoda</taxon>
        <taxon>Chromadorea</taxon>
        <taxon>Rhabditida</taxon>
        <taxon>Spirurina</taxon>
        <taxon>Gnathostomatomorpha</taxon>
        <taxon>Gnathostomatoidea</taxon>
        <taxon>Gnathostomatidae</taxon>
        <taxon>Gnathostoma</taxon>
    </lineage>
</organism>
<dbReference type="InterPro" id="IPR001128">
    <property type="entry name" value="Cyt_P450"/>
</dbReference>
<dbReference type="PRINTS" id="PR00463">
    <property type="entry name" value="EP450I"/>
</dbReference>
<evidence type="ECO:0000256" key="6">
    <source>
        <dbReference type="ARBA" id="ARBA00023004"/>
    </source>
</evidence>
<dbReference type="Pfam" id="PF00067">
    <property type="entry name" value="p450"/>
    <property type="match status" value="1"/>
</dbReference>
<comment type="caution">
    <text evidence="11">The sequence shown here is derived from an EMBL/GenBank/DDBJ whole genome shotgun (WGS) entry which is preliminary data.</text>
</comment>
<dbReference type="InterPro" id="IPR036396">
    <property type="entry name" value="Cyt_P450_sf"/>
</dbReference>
<dbReference type="EMBL" id="JBGFUD010006748">
    <property type="protein sequence ID" value="MFH4981188.1"/>
    <property type="molecule type" value="Genomic_DNA"/>
</dbReference>
<evidence type="ECO:0000256" key="10">
    <source>
        <dbReference type="RuleBase" id="RU000461"/>
    </source>
</evidence>
<dbReference type="Gene3D" id="1.10.630.10">
    <property type="entry name" value="Cytochrome P450"/>
    <property type="match status" value="1"/>
</dbReference>
<dbReference type="InterPro" id="IPR050705">
    <property type="entry name" value="Cytochrome_P450_3A"/>
</dbReference>
<evidence type="ECO:0000256" key="8">
    <source>
        <dbReference type="ARBA" id="ARBA00043906"/>
    </source>
</evidence>
<comment type="similarity">
    <text evidence="2 10">Belongs to the cytochrome P450 family.</text>
</comment>
<dbReference type="Proteomes" id="UP001608902">
    <property type="component" value="Unassembled WGS sequence"/>
</dbReference>
<dbReference type="InterPro" id="IPR002401">
    <property type="entry name" value="Cyt_P450_E_grp-I"/>
</dbReference>
<evidence type="ECO:0000313" key="12">
    <source>
        <dbReference type="Proteomes" id="UP001608902"/>
    </source>
</evidence>
<evidence type="ECO:0000256" key="4">
    <source>
        <dbReference type="ARBA" id="ARBA00022723"/>
    </source>
</evidence>
<dbReference type="SUPFAM" id="SSF48264">
    <property type="entry name" value="Cytochrome P450"/>
    <property type="match status" value="1"/>
</dbReference>
<protein>
    <recommendedName>
        <fullName evidence="13">Cytochrome P450</fullName>
    </recommendedName>
</protein>
<evidence type="ECO:0000256" key="5">
    <source>
        <dbReference type="ARBA" id="ARBA00023002"/>
    </source>
</evidence>
<dbReference type="InterPro" id="IPR017972">
    <property type="entry name" value="Cyt_P450_CS"/>
</dbReference>
<evidence type="ECO:0008006" key="13">
    <source>
        <dbReference type="Google" id="ProtNLM"/>
    </source>
</evidence>
<dbReference type="PRINTS" id="PR00385">
    <property type="entry name" value="P450"/>
</dbReference>
<evidence type="ECO:0000313" key="11">
    <source>
        <dbReference type="EMBL" id="MFH4981188.1"/>
    </source>
</evidence>
<dbReference type="PROSITE" id="PS00086">
    <property type="entry name" value="CYTOCHROME_P450"/>
    <property type="match status" value="1"/>
</dbReference>
<evidence type="ECO:0000256" key="2">
    <source>
        <dbReference type="ARBA" id="ARBA00010617"/>
    </source>
</evidence>
<accession>A0ABD6EMK0</accession>
<dbReference type="GO" id="GO:0004497">
    <property type="term" value="F:monooxygenase activity"/>
    <property type="evidence" value="ECO:0007669"/>
    <property type="project" value="UniProtKB-KW"/>
</dbReference>
<keyword evidence="5 10" id="KW-0560">Oxidoreductase</keyword>
<gene>
    <name evidence="11" type="ORF">AB6A40_007897</name>
</gene>
<dbReference type="PANTHER" id="PTHR24302:SF15">
    <property type="entry name" value="FATTY-ACID PEROXYGENASE"/>
    <property type="match status" value="1"/>
</dbReference>
<evidence type="ECO:0000256" key="3">
    <source>
        <dbReference type="ARBA" id="ARBA00022617"/>
    </source>
</evidence>
<keyword evidence="4 9" id="KW-0479">Metal-binding</keyword>
<sequence>MEGQRWRYMRRRISYKFSTKSLRAFFPTFVKCTEECITKCSEKARQGGDFDAQRVCGELALDIIKQFVFGVSVHSQSALESELMYYCRKVLNFSSTKGRLILDALFPTLLSSTENLIGRTIFDNDSNQFFIDFVKENLMRNCIDESCLLQFLKDEINSTAGEHELPTKRGLFEMNERSIAGICFNFLIAGYETSLNTMQFALFSLAHHKDIQDKAFQEISQVMGDKEKVLYDDVNKLTYLEQIFMETLRLFPPASRFDRKCRESITLSNVRFNRNCIASVPLFAIHYDEDVYPKANQFDPDRFSPEAVTSRNPYSFMPFGIGPRSCIGKRFAILQFKLTMACLLRNFVFEKCDNTPPEPLELDTRGMTRPKRPIILKITDRQFSPKKCSK</sequence>
<name>A0ABD6EMK0_9BILA</name>
<reference evidence="11 12" key="1">
    <citation type="submission" date="2024-08" db="EMBL/GenBank/DDBJ databases">
        <title>Gnathostoma spinigerum genome.</title>
        <authorList>
            <person name="Gonzalez-Bertolin B."/>
            <person name="Monzon S."/>
            <person name="Zaballos A."/>
            <person name="Jimenez P."/>
            <person name="Dekumyoy P."/>
            <person name="Varona S."/>
            <person name="Cuesta I."/>
            <person name="Sumanam S."/>
            <person name="Adisakwattana P."/>
            <person name="Gasser R.B."/>
            <person name="Hernandez-Gonzalez A."/>
            <person name="Young N.D."/>
            <person name="Perteguer M.J."/>
        </authorList>
    </citation>
    <scope>NUCLEOTIDE SEQUENCE [LARGE SCALE GENOMIC DNA]</scope>
    <source>
        <strain evidence="11">AL3</strain>
        <tissue evidence="11">Liver</tissue>
    </source>
</reference>
<evidence type="ECO:0000256" key="7">
    <source>
        <dbReference type="ARBA" id="ARBA00023033"/>
    </source>
</evidence>
<feature type="binding site" description="axial binding residue" evidence="9">
    <location>
        <position position="326"/>
    </location>
    <ligand>
        <name>heme</name>
        <dbReference type="ChEBI" id="CHEBI:30413"/>
    </ligand>
    <ligandPart>
        <name>Fe</name>
        <dbReference type="ChEBI" id="CHEBI:18248"/>
    </ligandPart>
</feature>
<dbReference type="AlphaFoldDB" id="A0ABD6EMK0"/>
<keyword evidence="3 9" id="KW-0349">Heme</keyword>
<evidence type="ECO:0000256" key="9">
    <source>
        <dbReference type="PIRSR" id="PIRSR602401-1"/>
    </source>
</evidence>